<accession>A0AAI8TSY7</accession>
<dbReference type="Proteomes" id="UP001241092">
    <property type="component" value="Chromosome"/>
</dbReference>
<dbReference type="InterPro" id="IPR032018">
    <property type="entry name" value="LppA/LppB/LprP"/>
</dbReference>
<protein>
    <submittedName>
        <fullName evidence="8">Lipoprotein LppA</fullName>
    </submittedName>
</protein>
<gene>
    <name evidence="8" type="primary">lppA</name>
    <name evidence="8" type="ORF">hbim_02329</name>
</gene>
<feature type="chain" id="PRO_5042603444" evidence="7">
    <location>
        <begin position="22"/>
        <end position="193"/>
    </location>
</feature>
<evidence type="ECO:0000313" key="9">
    <source>
        <dbReference type="Proteomes" id="UP001241092"/>
    </source>
</evidence>
<dbReference type="Gene3D" id="3.30.2030.20">
    <property type="match status" value="1"/>
</dbReference>
<evidence type="ECO:0000313" key="8">
    <source>
        <dbReference type="EMBL" id="BDY28395.1"/>
    </source>
</evidence>
<dbReference type="PROSITE" id="PS51257">
    <property type="entry name" value="PROKAR_LIPOPROTEIN"/>
    <property type="match status" value="1"/>
</dbReference>
<keyword evidence="2" id="KW-1003">Cell membrane</keyword>
<proteinExistence type="predicted"/>
<keyword evidence="6 8" id="KW-0449">Lipoprotein</keyword>
<dbReference type="Pfam" id="PF16708">
    <property type="entry name" value="LppA"/>
    <property type="match status" value="1"/>
</dbReference>
<reference evidence="8" key="1">
    <citation type="submission" date="2023-03" db="EMBL/GenBank/DDBJ databases">
        <title>Draft genome sequence of a Mycolicibacterium mageritense strain H4_3_1 isolated from a hybrid biological-inorganic system reactor.</title>
        <authorList>
            <person name="Feng X."/>
            <person name="Kazama D."/>
            <person name="Sato K."/>
            <person name="Kobayashi H."/>
        </authorList>
    </citation>
    <scope>NUCLEOTIDE SEQUENCE</scope>
    <source>
        <strain evidence="8">H4_3_1</strain>
    </source>
</reference>
<keyword evidence="3 7" id="KW-0732">Signal</keyword>
<evidence type="ECO:0000256" key="7">
    <source>
        <dbReference type="SAM" id="SignalP"/>
    </source>
</evidence>
<dbReference type="AlphaFoldDB" id="A0AAI8TSY7"/>
<evidence type="ECO:0000256" key="6">
    <source>
        <dbReference type="ARBA" id="ARBA00023288"/>
    </source>
</evidence>
<evidence type="ECO:0000256" key="1">
    <source>
        <dbReference type="ARBA" id="ARBA00004193"/>
    </source>
</evidence>
<evidence type="ECO:0000256" key="5">
    <source>
        <dbReference type="ARBA" id="ARBA00023139"/>
    </source>
</evidence>
<comment type="subcellular location">
    <subcellularLocation>
        <location evidence="1">Cell membrane</location>
        <topology evidence="1">Lipid-anchor</topology>
    </subcellularLocation>
</comment>
<dbReference type="EMBL" id="AP027452">
    <property type="protein sequence ID" value="BDY28395.1"/>
    <property type="molecule type" value="Genomic_DNA"/>
</dbReference>
<keyword evidence="5" id="KW-0564">Palmitate</keyword>
<sequence length="193" mass="21014">MVIRRMVLVFTLMMTGGCAMSENLYESKALDSDEAVKLIDSMRAKGSYDAARTRLNDTAEIIAERIVAAVAGQTWAFSDDSHGLDIKRHGLPCEELAGDVARRPMADPVIFGRTFSAEEFATAADIVRQEATQYGAGKGTSLFDDPARRDYEVSGNGYQFNLGQAKVASLNITGDCFLMQRVIDLPPGRLPSP</sequence>
<feature type="signal peptide" evidence="7">
    <location>
        <begin position="1"/>
        <end position="21"/>
    </location>
</feature>
<evidence type="ECO:0000256" key="4">
    <source>
        <dbReference type="ARBA" id="ARBA00023136"/>
    </source>
</evidence>
<evidence type="ECO:0000256" key="3">
    <source>
        <dbReference type="ARBA" id="ARBA00022729"/>
    </source>
</evidence>
<keyword evidence="4" id="KW-0472">Membrane</keyword>
<dbReference type="GO" id="GO:0005886">
    <property type="term" value="C:plasma membrane"/>
    <property type="evidence" value="ECO:0007669"/>
    <property type="project" value="UniProtKB-SubCell"/>
</dbReference>
<organism evidence="8 9">
    <name type="scientific">Mycolicibacterium mageritense</name>
    <name type="common">Mycobacterium mageritense</name>
    <dbReference type="NCBI Taxonomy" id="53462"/>
    <lineage>
        <taxon>Bacteria</taxon>
        <taxon>Bacillati</taxon>
        <taxon>Actinomycetota</taxon>
        <taxon>Actinomycetes</taxon>
        <taxon>Mycobacteriales</taxon>
        <taxon>Mycobacteriaceae</taxon>
        <taxon>Mycolicibacterium</taxon>
    </lineage>
</organism>
<name>A0AAI8TSY7_MYCME</name>
<evidence type="ECO:0000256" key="2">
    <source>
        <dbReference type="ARBA" id="ARBA00022475"/>
    </source>
</evidence>